<dbReference type="GO" id="GO:0005743">
    <property type="term" value="C:mitochondrial inner membrane"/>
    <property type="evidence" value="ECO:0007669"/>
    <property type="project" value="UniProtKB-SubCell"/>
</dbReference>
<comment type="pathway">
    <text evidence="2 12">Amine and polyamine biosynthesis; creatine biosynthesis; creatine from L-arginine and glycine: step 1/2.</text>
</comment>
<gene>
    <name evidence="13" type="ORF">NDU88_005628</name>
</gene>
<reference evidence="13" key="1">
    <citation type="journal article" date="2022" name="bioRxiv">
        <title>Sequencing and chromosome-scale assembly of the giantPleurodeles waltlgenome.</title>
        <authorList>
            <person name="Brown T."/>
            <person name="Elewa A."/>
            <person name="Iarovenko S."/>
            <person name="Subramanian E."/>
            <person name="Araus A.J."/>
            <person name="Petzold A."/>
            <person name="Susuki M."/>
            <person name="Suzuki K.-i.T."/>
            <person name="Hayashi T."/>
            <person name="Toyoda A."/>
            <person name="Oliveira C."/>
            <person name="Osipova E."/>
            <person name="Leigh N.D."/>
            <person name="Simon A."/>
            <person name="Yun M.H."/>
        </authorList>
    </citation>
    <scope>NUCLEOTIDE SEQUENCE</scope>
    <source>
        <strain evidence="13">20211129_DDA</strain>
        <tissue evidence="13">Liver</tissue>
    </source>
</reference>
<evidence type="ECO:0000256" key="4">
    <source>
        <dbReference type="ARBA" id="ARBA00022679"/>
    </source>
</evidence>
<keyword evidence="4 12" id="KW-0808">Transferase</keyword>
<evidence type="ECO:0000313" key="13">
    <source>
        <dbReference type="EMBL" id="KAJ1180407.1"/>
    </source>
</evidence>
<evidence type="ECO:0000256" key="9">
    <source>
        <dbReference type="ARBA" id="ARBA00052987"/>
    </source>
</evidence>
<dbReference type="AlphaFoldDB" id="A0AAV7TXU4"/>
<dbReference type="PANTHER" id="PTHR10488">
    <property type="entry name" value="GLYCINE AMIDINOTRANSFERASE, MITOCHONDRIAL"/>
    <property type="match status" value="1"/>
</dbReference>
<evidence type="ECO:0000256" key="8">
    <source>
        <dbReference type="ARBA" id="ARBA00023136"/>
    </source>
</evidence>
<keyword evidence="8 12" id="KW-0472">Membrane</keyword>
<dbReference type="FunFam" id="3.75.10.10:FF:000005">
    <property type="entry name" value="Glycine amidinotransferase, mitochondrial"/>
    <property type="match status" value="1"/>
</dbReference>
<feature type="active site" evidence="11">
    <location>
        <position position="253"/>
    </location>
</feature>
<evidence type="ECO:0000256" key="7">
    <source>
        <dbReference type="ARBA" id="ARBA00023128"/>
    </source>
</evidence>
<dbReference type="GO" id="GO:0005758">
    <property type="term" value="C:mitochondrial intermembrane space"/>
    <property type="evidence" value="ECO:0007669"/>
    <property type="project" value="TreeGrafter"/>
</dbReference>
<name>A0AAV7TXU4_PLEWA</name>
<organism evidence="13 14">
    <name type="scientific">Pleurodeles waltl</name>
    <name type="common">Iberian ribbed newt</name>
    <dbReference type="NCBI Taxonomy" id="8319"/>
    <lineage>
        <taxon>Eukaryota</taxon>
        <taxon>Metazoa</taxon>
        <taxon>Chordata</taxon>
        <taxon>Craniata</taxon>
        <taxon>Vertebrata</taxon>
        <taxon>Euteleostomi</taxon>
        <taxon>Amphibia</taxon>
        <taxon>Batrachia</taxon>
        <taxon>Caudata</taxon>
        <taxon>Salamandroidea</taxon>
        <taxon>Salamandridae</taxon>
        <taxon>Pleurodelinae</taxon>
        <taxon>Pleurodeles</taxon>
    </lineage>
</organism>
<dbReference type="Gene3D" id="3.75.10.10">
    <property type="entry name" value="L-arginine/glycine Amidinotransferase, Chain A"/>
    <property type="match status" value="1"/>
</dbReference>
<evidence type="ECO:0000256" key="6">
    <source>
        <dbReference type="ARBA" id="ARBA00022946"/>
    </source>
</evidence>
<comment type="caution">
    <text evidence="13">The sequence shown here is derived from an EMBL/GenBank/DDBJ whole genome shotgun (WGS) entry which is preliminary data.</text>
</comment>
<keyword evidence="7 12" id="KW-0496">Mitochondrion</keyword>
<dbReference type="Proteomes" id="UP001066276">
    <property type="component" value="Chromosome 3_2"/>
</dbReference>
<dbReference type="CDD" id="cd21136">
    <property type="entry name" value="amidinotransferase_AGAT-like"/>
    <property type="match status" value="1"/>
</dbReference>
<feature type="active site" evidence="11">
    <location>
        <position position="302"/>
    </location>
</feature>
<keyword evidence="14" id="KW-1185">Reference proteome</keyword>
<dbReference type="SUPFAM" id="SSF55909">
    <property type="entry name" value="Pentein"/>
    <property type="match status" value="1"/>
</dbReference>
<accession>A0AAV7TXU4</accession>
<evidence type="ECO:0000256" key="1">
    <source>
        <dbReference type="ARBA" id="ARBA00004273"/>
    </source>
</evidence>
<evidence type="ECO:0000256" key="10">
    <source>
        <dbReference type="ARBA" id="ARBA00054511"/>
    </source>
</evidence>
<comment type="subcellular location">
    <subcellularLocation>
        <location evidence="1 12">Mitochondrion inner membrane</location>
    </subcellularLocation>
</comment>
<dbReference type="InterPro" id="IPR033195">
    <property type="entry name" value="AmidinoTrfase"/>
</dbReference>
<dbReference type="EC" id="2.1.4.1" evidence="12"/>
<keyword evidence="5 12" id="KW-0999">Mitochondrion inner membrane</keyword>
<comment type="function">
    <text evidence="10 12">Catalyzes the biosynthesis of guanidinoacetate, the immediate precursor of creatine. Creatine plays a vital role in energy metabolism in muscle tissues. May play a role in embryonic and central nervous system development.</text>
</comment>
<proteinExistence type="inferred from homology"/>
<comment type="catalytic activity">
    <reaction evidence="9 12">
        <text>L-arginine + glycine = guanidinoacetate + L-ornithine</text>
        <dbReference type="Rhea" id="RHEA:13201"/>
        <dbReference type="ChEBI" id="CHEBI:32682"/>
        <dbReference type="ChEBI" id="CHEBI:46911"/>
        <dbReference type="ChEBI" id="CHEBI:57305"/>
        <dbReference type="ChEBI" id="CHEBI:57742"/>
        <dbReference type="EC" id="2.1.4.1"/>
    </reaction>
</comment>
<comment type="similarity">
    <text evidence="3 12">Belongs to the amidinotransferase family.</text>
</comment>
<evidence type="ECO:0000256" key="2">
    <source>
        <dbReference type="ARBA" id="ARBA00004858"/>
    </source>
</evidence>
<dbReference type="GO" id="GO:0006601">
    <property type="term" value="P:creatine biosynthetic process"/>
    <property type="evidence" value="ECO:0007669"/>
    <property type="project" value="UniProtKB-UniRule"/>
</dbReference>
<keyword evidence="6" id="KW-0809">Transit peptide</keyword>
<evidence type="ECO:0000256" key="11">
    <source>
        <dbReference type="PIRSR" id="PIRSR633195-1"/>
    </source>
</evidence>
<evidence type="ECO:0000256" key="3">
    <source>
        <dbReference type="ARBA" id="ARBA00006943"/>
    </source>
</evidence>
<evidence type="ECO:0000256" key="12">
    <source>
        <dbReference type="RuleBase" id="RU367092"/>
    </source>
</evidence>
<sequence>MLRVRCVRGGSRGAEAVHYIGSMLSRGFTGWVQRTFQSTHAAAGSHNPCAADAKVTDPVPEDSPVCSYNEWDPLEEVIVGRAENAHVPPFSVEVKATSNEKNWQFFQKHGGQSFPREHVKKAISEIEEMCQILKMEGVTVRRPEVIDWAVQYKTPDFESSGLYAAMSRDILLVVGNEIIEAPMAWRARFFEYRAYRPLIKEYFRRGAKWTTAPKPTMADELYDQDYPIRSVEDRKKLAAQGKFVTTEFEPCFDAADFMRAGRDIFAQRSQVTNYQGIEWMRRHLAPEYRVHIISFNDPSPMHIDATFNIIGPGLVISNPDRPCHQIDLFKKAGWTIVTPPTPLMPDGHPLWLASKWLSMNVLMLDEKRVMVDANEHSIHQMFEKLGISTIKVNIRHANSLGGGFHCWTCDIRRRGTLESYFN</sequence>
<evidence type="ECO:0000313" key="14">
    <source>
        <dbReference type="Proteomes" id="UP001066276"/>
    </source>
</evidence>
<comment type="subunit">
    <text evidence="12">Homodimer.</text>
</comment>
<protein>
    <recommendedName>
        <fullName evidence="12">Glycine amidinotransferase</fullName>
        <ecNumber evidence="12">2.1.4.1</ecNumber>
    </recommendedName>
    <alternativeName>
        <fullName evidence="12">L-arginine:glycine amidinotransferase</fullName>
    </alternativeName>
</protein>
<dbReference type="GO" id="GO:0015068">
    <property type="term" value="F:glycine amidinotransferase activity"/>
    <property type="evidence" value="ECO:0007669"/>
    <property type="project" value="UniProtKB-UniRule"/>
</dbReference>
<evidence type="ECO:0000256" key="5">
    <source>
        <dbReference type="ARBA" id="ARBA00022792"/>
    </source>
</evidence>
<feature type="active site" description="Amidino-cysteine intermediate" evidence="11">
    <location>
        <position position="406"/>
    </location>
</feature>
<dbReference type="EMBL" id="JANPWB010000006">
    <property type="protein sequence ID" value="KAJ1180407.1"/>
    <property type="molecule type" value="Genomic_DNA"/>
</dbReference>
<dbReference type="PANTHER" id="PTHR10488:SF1">
    <property type="entry name" value="GLYCINE AMIDINOTRANSFERASE, MITOCHONDRIAL"/>
    <property type="match status" value="1"/>
</dbReference>